<sequence length="68" mass="7352">MGSRLELPEAGGTSDGGTSLISRADPIPSSQLLAEEQNHKEEATSKPRSRASRDNPSPHPKLTERKFP</sequence>
<organism evidence="2 3">
    <name type="scientific">Patagioenas fasciata monilis</name>
    <dbReference type="NCBI Taxonomy" id="372326"/>
    <lineage>
        <taxon>Eukaryota</taxon>
        <taxon>Metazoa</taxon>
        <taxon>Chordata</taxon>
        <taxon>Craniata</taxon>
        <taxon>Vertebrata</taxon>
        <taxon>Euteleostomi</taxon>
        <taxon>Archelosauria</taxon>
        <taxon>Archosauria</taxon>
        <taxon>Dinosauria</taxon>
        <taxon>Saurischia</taxon>
        <taxon>Theropoda</taxon>
        <taxon>Coelurosauria</taxon>
        <taxon>Aves</taxon>
        <taxon>Neognathae</taxon>
        <taxon>Neoaves</taxon>
        <taxon>Columbimorphae</taxon>
        <taxon>Columbiformes</taxon>
        <taxon>Columbidae</taxon>
        <taxon>Patagioenas</taxon>
    </lineage>
</organism>
<accession>A0A1V4KK13</accession>
<comment type="caution">
    <text evidence="2">The sequence shown here is derived from an EMBL/GenBank/DDBJ whole genome shotgun (WGS) entry which is preliminary data.</text>
</comment>
<keyword evidence="3" id="KW-1185">Reference proteome</keyword>
<gene>
    <name evidence="2" type="ORF">AV530_016084</name>
</gene>
<evidence type="ECO:0000256" key="1">
    <source>
        <dbReference type="SAM" id="MobiDB-lite"/>
    </source>
</evidence>
<feature type="region of interest" description="Disordered" evidence="1">
    <location>
        <begin position="1"/>
        <end position="68"/>
    </location>
</feature>
<feature type="compositionally biased region" description="Basic and acidic residues" evidence="1">
    <location>
        <begin position="36"/>
        <end position="45"/>
    </location>
</feature>
<reference evidence="2 3" key="1">
    <citation type="submission" date="2016-02" db="EMBL/GenBank/DDBJ databases">
        <title>Band-tailed pigeon sequencing and assembly.</title>
        <authorList>
            <person name="Soares A.E."/>
            <person name="Novak B.J."/>
            <person name="Rice E.S."/>
            <person name="O'Connell B."/>
            <person name="Chang D."/>
            <person name="Weber S."/>
            <person name="Shapiro B."/>
        </authorList>
    </citation>
    <scope>NUCLEOTIDE SEQUENCE [LARGE SCALE GENOMIC DNA]</scope>
    <source>
        <strain evidence="2">BTP2013</strain>
        <tissue evidence="2">Blood</tissue>
    </source>
</reference>
<dbReference type="Proteomes" id="UP000190648">
    <property type="component" value="Unassembled WGS sequence"/>
</dbReference>
<evidence type="ECO:0000313" key="2">
    <source>
        <dbReference type="EMBL" id="OPJ84768.1"/>
    </source>
</evidence>
<evidence type="ECO:0000313" key="3">
    <source>
        <dbReference type="Proteomes" id="UP000190648"/>
    </source>
</evidence>
<name>A0A1V4KK13_PATFA</name>
<dbReference type="EMBL" id="LSYS01003057">
    <property type="protein sequence ID" value="OPJ84768.1"/>
    <property type="molecule type" value="Genomic_DNA"/>
</dbReference>
<protein>
    <submittedName>
        <fullName evidence="2">Uncharacterized protein</fullName>
    </submittedName>
</protein>
<dbReference type="AlphaFoldDB" id="A0A1V4KK13"/>
<proteinExistence type="predicted"/>